<evidence type="ECO:0000256" key="1">
    <source>
        <dbReference type="SAM" id="MobiDB-lite"/>
    </source>
</evidence>
<proteinExistence type="predicted"/>
<dbReference type="VEuPathDB" id="PlasmoDB:AK88_00073"/>
<organism evidence="2 3">
    <name type="scientific">Plasmodium fragile</name>
    <dbReference type="NCBI Taxonomy" id="5857"/>
    <lineage>
        <taxon>Eukaryota</taxon>
        <taxon>Sar</taxon>
        <taxon>Alveolata</taxon>
        <taxon>Apicomplexa</taxon>
        <taxon>Aconoidasida</taxon>
        <taxon>Haemosporida</taxon>
        <taxon>Plasmodiidae</taxon>
        <taxon>Plasmodium</taxon>
        <taxon>Plasmodium (Plasmodium)</taxon>
    </lineage>
</organism>
<gene>
    <name evidence="2" type="ORF">AK88_00073</name>
</gene>
<dbReference type="GeneID" id="24265387"/>
<sequence>MICLAKTLHFLSQNERNIKVHCMKIPDLIKLLNRHKEIKQDDLDNINIQIINTLNDINPNKIINNIVSNNVRRKHDLKSLKQKIFFNHLLLKTGVERGNLFKEYECKEGTNRSGDSQNEATAEGGAVAQIGEIGDVSNVHKNIYGRNKRKVKMSKGSQSSNMEKSTRGSEKGELSMDRLCDLPIGEDKKGRTKFTFFELAHSYSNFILDNILRHVCSYIYNYKVLNKINQEENKGHELVSLFLISSIFHHLFELKFGYSYMVHFLNGLRLYKIKRAINVDQVGFHLIDGYVAAAEGRGNMAPEGEADPVLEKVYDVSFIIDYLSEDANRNNRQIGNGQNSCLHTFEDTKRKQTYILNMKDKILLSYSVDESYLNHFLQILQNKYNSERISFSSYCLLIHMYSMSNHFVVNMFSSLPLSFLKNKMDTNMNNLIILLNSCIFFLRGKSFLNTLNAFHIHVVSEDEGKLLGDKDCVHKVKEKMYALVEQLINYIFQNKETLNNNHLLQLFEILSFVKYNKSLFSYIFNKMNGSLCLLDKYQIFYFLNSLSNYDIVCNDRKRDIHMHTFKLLEQYTPKERQRLEGYLHAQH</sequence>
<reference evidence="2 3" key="1">
    <citation type="submission" date="2014-03" db="EMBL/GenBank/DDBJ databases">
        <title>The Genome Sequence of Plasmodium fragile nilgiri.</title>
        <authorList>
            <consortium name="The Broad Institute Genomics Platform"/>
            <consortium name="The Broad Institute Genome Sequencing Center for Infectious Disease"/>
            <person name="Neafsey D."/>
            <person name="Duraisingh M."/>
            <person name="Young S.K."/>
            <person name="Zeng Q."/>
            <person name="Gargeya S."/>
            <person name="Abouelleil A."/>
            <person name="Alvarado L."/>
            <person name="Chapman S.B."/>
            <person name="Gainer-Dewar J."/>
            <person name="Goldberg J."/>
            <person name="Griggs A."/>
            <person name="Gujja S."/>
            <person name="Hansen M."/>
            <person name="Howarth C."/>
            <person name="Imamovic A."/>
            <person name="Larimer J."/>
            <person name="Pearson M."/>
            <person name="Poon T.W."/>
            <person name="Priest M."/>
            <person name="Roberts A."/>
            <person name="Saif S."/>
            <person name="Shea T."/>
            <person name="Sykes S."/>
            <person name="Wortman J."/>
            <person name="Nusbaum C."/>
            <person name="Birren B."/>
        </authorList>
    </citation>
    <scope>NUCLEOTIDE SEQUENCE [LARGE SCALE GENOMIC DNA]</scope>
    <source>
        <strain evidence="3">nilgiri</strain>
    </source>
</reference>
<protein>
    <submittedName>
        <fullName evidence="2">Uncharacterized protein</fullName>
    </submittedName>
</protein>
<accession>A0A0D9QT34</accession>
<dbReference type="OrthoDB" id="377727at2759"/>
<dbReference type="EMBL" id="KQ001645">
    <property type="protein sequence ID" value="KJP90225.1"/>
    <property type="molecule type" value="Genomic_DNA"/>
</dbReference>
<feature type="region of interest" description="Disordered" evidence="1">
    <location>
        <begin position="147"/>
        <end position="173"/>
    </location>
</feature>
<dbReference type="AlphaFoldDB" id="A0A0D9QT34"/>
<name>A0A0D9QT34_PLAFR</name>
<evidence type="ECO:0000313" key="3">
    <source>
        <dbReference type="Proteomes" id="UP000054561"/>
    </source>
</evidence>
<dbReference type="Proteomes" id="UP000054561">
    <property type="component" value="Unassembled WGS sequence"/>
</dbReference>
<keyword evidence="3" id="KW-1185">Reference proteome</keyword>
<dbReference type="RefSeq" id="XP_012333147.1">
    <property type="nucleotide sequence ID" value="XM_012477724.1"/>
</dbReference>
<evidence type="ECO:0000313" key="2">
    <source>
        <dbReference type="EMBL" id="KJP90225.1"/>
    </source>
</evidence>
<feature type="compositionally biased region" description="Basic and acidic residues" evidence="1">
    <location>
        <begin position="164"/>
        <end position="173"/>
    </location>
</feature>
<dbReference type="OMA" id="DKYQIFY"/>